<evidence type="ECO:0008006" key="3">
    <source>
        <dbReference type="Google" id="ProtNLM"/>
    </source>
</evidence>
<name>A0ABD5Z0R4_9EURY</name>
<reference evidence="1 2" key="1">
    <citation type="journal article" date="2019" name="Int. J. Syst. Evol. Microbiol.">
        <title>The Global Catalogue of Microorganisms (GCM) 10K type strain sequencing project: providing services to taxonomists for standard genome sequencing and annotation.</title>
        <authorList>
            <consortium name="The Broad Institute Genomics Platform"/>
            <consortium name="The Broad Institute Genome Sequencing Center for Infectious Disease"/>
            <person name="Wu L."/>
            <person name="Ma J."/>
        </authorList>
    </citation>
    <scope>NUCLEOTIDE SEQUENCE [LARGE SCALE GENOMIC DNA]</scope>
    <source>
        <strain evidence="1 2">XZGYJ-43</strain>
    </source>
</reference>
<keyword evidence="2" id="KW-1185">Reference proteome</keyword>
<dbReference type="SUPFAM" id="SSF46785">
    <property type="entry name" value="Winged helix' DNA-binding domain"/>
    <property type="match status" value="1"/>
</dbReference>
<accession>A0ABD5Z0R4</accession>
<dbReference type="InterPro" id="IPR036388">
    <property type="entry name" value="WH-like_DNA-bd_sf"/>
</dbReference>
<dbReference type="RefSeq" id="WP_279528721.1">
    <property type="nucleotide sequence ID" value="NZ_CP122312.1"/>
</dbReference>
<comment type="caution">
    <text evidence="1">The sequence shown here is derived from an EMBL/GenBank/DDBJ whole genome shotgun (WGS) entry which is preliminary data.</text>
</comment>
<gene>
    <name evidence="1" type="ORF">ACFQJ9_04900</name>
</gene>
<dbReference type="AlphaFoldDB" id="A0ABD5Z0R4"/>
<proteinExistence type="predicted"/>
<protein>
    <recommendedName>
        <fullName evidence="3">Transcriptional regulator</fullName>
    </recommendedName>
</protein>
<dbReference type="InterPro" id="IPR036390">
    <property type="entry name" value="WH_DNA-bd_sf"/>
</dbReference>
<dbReference type="Gene3D" id="1.10.10.10">
    <property type="entry name" value="Winged helix-like DNA-binding domain superfamily/Winged helix DNA-binding domain"/>
    <property type="match status" value="1"/>
</dbReference>
<evidence type="ECO:0000313" key="2">
    <source>
        <dbReference type="Proteomes" id="UP001596447"/>
    </source>
</evidence>
<organism evidence="1 2">
    <name type="scientific">Halospeciosus flavus</name>
    <dbReference type="NCBI Taxonomy" id="3032283"/>
    <lineage>
        <taxon>Archaea</taxon>
        <taxon>Methanobacteriati</taxon>
        <taxon>Methanobacteriota</taxon>
        <taxon>Stenosarchaea group</taxon>
        <taxon>Halobacteria</taxon>
        <taxon>Halobacteriales</taxon>
        <taxon>Halobacteriaceae</taxon>
        <taxon>Halospeciosus</taxon>
    </lineage>
</organism>
<sequence>MLEDLEEEVDMFGRHLEILQHVVDDEPIGIVRLSDETGYPHHKARYSLRVLEDAGLIEATSQGAITTDRTDDFVSEANERINEISERLLGLQSDLEA</sequence>
<evidence type="ECO:0000313" key="1">
    <source>
        <dbReference type="EMBL" id="MFC7198763.1"/>
    </source>
</evidence>
<dbReference type="Proteomes" id="UP001596447">
    <property type="component" value="Unassembled WGS sequence"/>
</dbReference>
<dbReference type="EMBL" id="JBHTAR010000011">
    <property type="protein sequence ID" value="MFC7198763.1"/>
    <property type="molecule type" value="Genomic_DNA"/>
</dbReference>